<feature type="transmembrane region" description="Helical" evidence="1">
    <location>
        <begin position="6"/>
        <end position="24"/>
    </location>
</feature>
<keyword evidence="1" id="KW-0812">Transmembrane</keyword>
<sequence>MPVINFLFLKEIIFLFLLWALWFMRKSHFAKQNDIPFNVFIIYLNIS</sequence>
<evidence type="ECO:0000256" key="1">
    <source>
        <dbReference type="SAM" id="Phobius"/>
    </source>
</evidence>
<gene>
    <name evidence="2" type="ORF">MED92_09889</name>
</gene>
<accession>A0A7U8GS12</accession>
<evidence type="ECO:0000313" key="3">
    <source>
        <dbReference type="Proteomes" id="UP000002171"/>
    </source>
</evidence>
<proteinExistence type="predicted"/>
<comment type="caution">
    <text evidence="2">The sequence shown here is derived from an EMBL/GenBank/DDBJ whole genome shotgun (WGS) entry which is preliminary data.</text>
</comment>
<dbReference type="AlphaFoldDB" id="A0A7U8GS12"/>
<keyword evidence="1" id="KW-0472">Membrane</keyword>
<organism evidence="2 3">
    <name type="scientific">Neptuniibacter caesariensis</name>
    <dbReference type="NCBI Taxonomy" id="207954"/>
    <lineage>
        <taxon>Bacteria</taxon>
        <taxon>Pseudomonadati</taxon>
        <taxon>Pseudomonadota</taxon>
        <taxon>Gammaproteobacteria</taxon>
        <taxon>Oceanospirillales</taxon>
        <taxon>Oceanospirillaceae</taxon>
        <taxon>Neptuniibacter</taxon>
    </lineage>
</organism>
<keyword evidence="1" id="KW-1133">Transmembrane helix</keyword>
<dbReference type="Proteomes" id="UP000002171">
    <property type="component" value="Unassembled WGS sequence"/>
</dbReference>
<dbReference type="EMBL" id="AAOW01000004">
    <property type="protein sequence ID" value="EAR62007.1"/>
    <property type="molecule type" value="Genomic_DNA"/>
</dbReference>
<reference evidence="2 3" key="1">
    <citation type="submission" date="2006-02" db="EMBL/GenBank/DDBJ databases">
        <authorList>
            <person name="Pinhassi J."/>
            <person name="Pedros-Alio C."/>
            <person name="Ferriera S."/>
            <person name="Johnson J."/>
            <person name="Kravitz S."/>
            <person name="Halpern A."/>
            <person name="Remington K."/>
            <person name="Beeson K."/>
            <person name="Tran B."/>
            <person name="Rogers Y.-H."/>
            <person name="Friedman R."/>
            <person name="Venter J.C."/>
        </authorList>
    </citation>
    <scope>NUCLEOTIDE SEQUENCE [LARGE SCALE GENOMIC DNA]</scope>
    <source>
        <strain evidence="2 3">MED92</strain>
    </source>
</reference>
<name>A0A7U8GS12_NEPCE</name>
<protein>
    <submittedName>
        <fullName evidence="2">Uncharacterized protein</fullName>
    </submittedName>
</protein>
<keyword evidence="3" id="KW-1185">Reference proteome</keyword>
<evidence type="ECO:0000313" key="2">
    <source>
        <dbReference type="EMBL" id="EAR62007.1"/>
    </source>
</evidence>